<dbReference type="SMART" id="SM00454">
    <property type="entry name" value="SAM"/>
    <property type="match status" value="1"/>
</dbReference>
<dbReference type="PROSITE" id="PS50105">
    <property type="entry name" value="SAM_DOMAIN"/>
    <property type="match status" value="1"/>
</dbReference>
<dbReference type="InterPro" id="IPR013783">
    <property type="entry name" value="Ig-like_fold"/>
</dbReference>
<dbReference type="FunFam" id="2.60.40.1770:FF:000002">
    <property type="entry name" value="ephrin type-A receptor 2"/>
    <property type="match status" value="1"/>
</dbReference>
<dbReference type="PANTHER" id="PTHR46877:SF15">
    <property type="entry name" value="EPHRIN TYPE-B RECEPTOR 6"/>
    <property type="match status" value="1"/>
</dbReference>
<evidence type="ECO:0000256" key="17">
    <source>
        <dbReference type="PIRSR" id="PIRSR000666-1"/>
    </source>
</evidence>
<feature type="domain" description="Fibronectin type-III" evidence="23">
    <location>
        <begin position="415"/>
        <end position="510"/>
    </location>
</feature>
<feature type="domain" description="Fibronectin type-III" evidence="23">
    <location>
        <begin position="301"/>
        <end position="414"/>
    </location>
</feature>
<dbReference type="GO" id="GO:0005524">
    <property type="term" value="F:ATP binding"/>
    <property type="evidence" value="ECO:0007669"/>
    <property type="project" value="UniProtKB-KW"/>
</dbReference>
<keyword evidence="12 19" id="KW-1133">Transmembrane helix</keyword>
<sequence>MDCSLLPLHFFFFFFPSQLFCPCPFPRSFPYYDVEKSRQTPPPSFPRSLALPPSLPPSLPPTVSVILKWRCGVSFCLSLCFSSQIQLRKTSNGEKETREGWVKIDTIAADKSFSRVEPSLPHQYQPDRLRRINIKTRSFGPLARKGFVVAIVDSGACVSLMGVSVFYRRCPATTRHMALYAATPSGAESTALVPVDGTCVPHSQPQGGAAPRLHCNAEGDWIVPVGQCVCDEGFEPNHNGSACQACPAGHFKATPGSVACSPCPANSRTSTEGSGVCECRSGFYRAPSDDNSTACTEPPSAPLALSWEYETGEGGVSLRWRPPQDMGGRGEVWYSIVCRICPSASITSPGVCSWCGEAVTYTPSQTGLRQTKVTLNNLLTRVTYLIQVQAINEVSALSPFPPRFASINFTTSQSVPSPVPMMHQLSRAPDSITLSWPQPDRPNGDILEYQLRYYDKGTDEDTAVSVFTETNTVTVNALAPGSIYAFQIRARNERGFGPYSRTSYFTTLALEERSKQVQNRLPLLVGSVMGGAAVLLVVAAIVIVFVFRSKRRASPYSDRLQRYISNRGGVKYYVDPSTYEDPSEAVREFAKEIDPAHLKIEEVIGAAQFGEVSRGRYRPLGRREVQVAVKTLRWGVTDRERAVFLSEAGVLGQFDHPNVLKLEGVITRSPPERIITEYMENGPLDAFLRENEDQFSVLQLVGMLRGVGAGMRYLAERNFVHRDLAARNVLVNANLVCKVSDFGLSRLMRGLDHNMPTYTASLGSKIPVRWTAPEAFQHRKFSSASDVWSFGVLMWEVMSYGERPYWDMSNQEVMKAVADQYRLPAPHNCPPAIHALMLQCWQADRQDRPGFDSLVSSLDRLIRHPASLKAENSWSTQPLLSPTPTDLSTVTTVSDWLTALRMDRYKDEFERAQIDSLEKVSTLTMEDIQNLGVNLLGHQRKIVNAAQQLRIHLTQGQVEV</sequence>
<dbReference type="Pfam" id="PF07699">
    <property type="entry name" value="Ephrin_rec_like"/>
    <property type="match status" value="1"/>
</dbReference>
<evidence type="ECO:0000256" key="5">
    <source>
        <dbReference type="ARBA" id="ARBA00022679"/>
    </source>
</evidence>
<dbReference type="InterPro" id="IPR036116">
    <property type="entry name" value="FN3_sf"/>
</dbReference>
<evidence type="ECO:0000256" key="7">
    <source>
        <dbReference type="ARBA" id="ARBA00022729"/>
    </source>
</evidence>
<dbReference type="GO" id="GO:0007411">
    <property type="term" value="P:axon guidance"/>
    <property type="evidence" value="ECO:0007669"/>
    <property type="project" value="TreeGrafter"/>
</dbReference>
<evidence type="ECO:0000256" key="13">
    <source>
        <dbReference type="ARBA" id="ARBA00023136"/>
    </source>
</evidence>
<keyword evidence="14" id="KW-0829">Tyrosine-protein kinase</keyword>
<reference evidence="25" key="3">
    <citation type="submission" date="2025-09" db="UniProtKB">
        <authorList>
            <consortium name="Ensembl"/>
        </authorList>
    </citation>
    <scope>IDENTIFICATION</scope>
</reference>
<dbReference type="Gene3D" id="2.60.120.260">
    <property type="entry name" value="Galactose-binding domain-like"/>
    <property type="match status" value="1"/>
</dbReference>
<gene>
    <name evidence="25" type="primary">ephb6</name>
</gene>
<keyword evidence="15" id="KW-0675">Receptor</keyword>
<dbReference type="GeneTree" id="ENSGT00940000166381"/>
<name>A0A8C9QYF3_SCLFO</name>
<organism evidence="25 26">
    <name type="scientific">Scleropages formosus</name>
    <name type="common">Asian bonytongue</name>
    <name type="synonym">Osteoglossum formosum</name>
    <dbReference type="NCBI Taxonomy" id="113540"/>
    <lineage>
        <taxon>Eukaryota</taxon>
        <taxon>Metazoa</taxon>
        <taxon>Chordata</taxon>
        <taxon>Craniata</taxon>
        <taxon>Vertebrata</taxon>
        <taxon>Euteleostomi</taxon>
        <taxon>Actinopterygii</taxon>
        <taxon>Neopterygii</taxon>
        <taxon>Teleostei</taxon>
        <taxon>Osteoglossocephala</taxon>
        <taxon>Osteoglossomorpha</taxon>
        <taxon>Osteoglossiformes</taxon>
        <taxon>Osteoglossidae</taxon>
        <taxon>Scleropages</taxon>
    </lineage>
</organism>
<dbReference type="SUPFAM" id="SSF57184">
    <property type="entry name" value="Growth factor receptor domain"/>
    <property type="match status" value="1"/>
</dbReference>
<feature type="domain" description="SAM" evidence="22">
    <location>
        <begin position="888"/>
        <end position="952"/>
    </location>
</feature>
<evidence type="ECO:0000256" key="2">
    <source>
        <dbReference type="ARBA" id="ARBA00011902"/>
    </source>
</evidence>
<dbReference type="CDD" id="cd00063">
    <property type="entry name" value="FN3"/>
    <property type="match status" value="2"/>
</dbReference>
<evidence type="ECO:0000256" key="10">
    <source>
        <dbReference type="ARBA" id="ARBA00022777"/>
    </source>
</evidence>
<evidence type="ECO:0000256" key="8">
    <source>
        <dbReference type="ARBA" id="ARBA00022737"/>
    </source>
</evidence>
<evidence type="ECO:0000256" key="9">
    <source>
        <dbReference type="ARBA" id="ARBA00022741"/>
    </source>
</evidence>
<evidence type="ECO:0000256" key="1">
    <source>
        <dbReference type="ARBA" id="ARBA00004251"/>
    </source>
</evidence>
<feature type="signal peptide" evidence="20">
    <location>
        <begin position="1"/>
        <end position="19"/>
    </location>
</feature>
<dbReference type="Gene3D" id="2.60.40.10">
    <property type="entry name" value="Immunoglobulins"/>
    <property type="match status" value="2"/>
</dbReference>
<dbReference type="GO" id="GO:0030425">
    <property type="term" value="C:dendrite"/>
    <property type="evidence" value="ECO:0007669"/>
    <property type="project" value="TreeGrafter"/>
</dbReference>
<evidence type="ECO:0000256" key="3">
    <source>
        <dbReference type="ARBA" id="ARBA00022475"/>
    </source>
</evidence>
<dbReference type="Pfam" id="PF00536">
    <property type="entry name" value="SAM_1"/>
    <property type="match status" value="1"/>
</dbReference>
<evidence type="ECO:0000256" key="16">
    <source>
        <dbReference type="ARBA" id="ARBA00023180"/>
    </source>
</evidence>
<accession>A0A8C9QYF3</accession>
<evidence type="ECO:0000256" key="15">
    <source>
        <dbReference type="ARBA" id="ARBA00023170"/>
    </source>
</evidence>
<evidence type="ECO:0000256" key="19">
    <source>
        <dbReference type="SAM" id="Phobius"/>
    </source>
</evidence>
<dbReference type="PIRSF" id="PIRSF000666">
    <property type="entry name" value="TyrPK_ephrin_receptor"/>
    <property type="match status" value="1"/>
</dbReference>
<keyword evidence="4" id="KW-0597">Phosphoprotein</keyword>
<evidence type="ECO:0000313" key="25">
    <source>
        <dbReference type="Ensembl" id="ENSSFOP00015002996.2"/>
    </source>
</evidence>
<dbReference type="SUPFAM" id="SSF49265">
    <property type="entry name" value="Fibronectin type III"/>
    <property type="match status" value="1"/>
</dbReference>
<dbReference type="PROSITE" id="PS00109">
    <property type="entry name" value="PROTEIN_KINASE_TYR"/>
    <property type="match status" value="1"/>
</dbReference>
<dbReference type="FunFam" id="1.10.510.10:FF:000268">
    <property type="entry name" value="Receptor protein-tyrosine kinase"/>
    <property type="match status" value="1"/>
</dbReference>
<dbReference type="InterPro" id="IPR050449">
    <property type="entry name" value="Ephrin_rcpt_TKs"/>
</dbReference>
<dbReference type="FunFam" id="2.60.40.10:FF:000508">
    <property type="entry name" value="ephrin type-B receptor 6"/>
    <property type="match status" value="1"/>
</dbReference>
<dbReference type="InterPro" id="IPR008979">
    <property type="entry name" value="Galactose-bd-like_sf"/>
</dbReference>
<dbReference type="Pfam" id="PF25599">
    <property type="entry name" value="Ephrin_CRD"/>
    <property type="match status" value="1"/>
</dbReference>
<proteinExistence type="predicted"/>
<evidence type="ECO:0000259" key="23">
    <source>
        <dbReference type="PROSITE" id="PS50853"/>
    </source>
</evidence>
<dbReference type="Proteomes" id="UP000694397">
    <property type="component" value="Chromosome 18"/>
</dbReference>
<keyword evidence="9 18" id="KW-0547">Nucleotide-binding</keyword>
<dbReference type="PROSITE" id="PS00791">
    <property type="entry name" value="RECEPTOR_TYR_KIN_V_2"/>
    <property type="match status" value="1"/>
</dbReference>
<reference evidence="25 26" key="1">
    <citation type="submission" date="2019-04" db="EMBL/GenBank/DDBJ databases">
        <authorList>
            <consortium name="Wellcome Sanger Institute Data Sharing"/>
        </authorList>
    </citation>
    <scope>NUCLEOTIDE SEQUENCE [LARGE SCALE GENOMIC DNA]</scope>
</reference>
<dbReference type="InterPro" id="IPR001245">
    <property type="entry name" value="Ser-Thr/Tyr_kinase_cat_dom"/>
</dbReference>
<feature type="domain" description="Protein kinase" evidence="21">
    <location>
        <begin position="598"/>
        <end position="867"/>
    </location>
</feature>
<dbReference type="FunFam" id="3.30.200.20:FF:000143">
    <property type="entry name" value="Ephrin type-B receptor 6"/>
    <property type="match status" value="1"/>
</dbReference>
<dbReference type="AlphaFoldDB" id="A0A8C9QYF3"/>
<dbReference type="SUPFAM" id="SSF47769">
    <property type="entry name" value="SAM/Pointed domain"/>
    <property type="match status" value="1"/>
</dbReference>
<evidence type="ECO:0000313" key="26">
    <source>
        <dbReference type="Proteomes" id="UP000694397"/>
    </source>
</evidence>
<dbReference type="EC" id="2.7.10.1" evidence="2"/>
<dbReference type="Pfam" id="PF14575">
    <property type="entry name" value="EphA2_TM"/>
    <property type="match status" value="1"/>
</dbReference>
<dbReference type="PRINTS" id="PR00109">
    <property type="entry name" value="TYRKINASE"/>
</dbReference>
<feature type="active site" description="Proton acceptor" evidence="17">
    <location>
        <position position="723"/>
    </location>
</feature>
<keyword evidence="3" id="KW-1003">Cell membrane</keyword>
<keyword evidence="6 19" id="KW-0812">Transmembrane</keyword>
<dbReference type="InterPro" id="IPR011009">
    <property type="entry name" value="Kinase-like_dom_sf"/>
</dbReference>
<dbReference type="InterPro" id="IPR003961">
    <property type="entry name" value="FN3_dom"/>
</dbReference>
<keyword evidence="10" id="KW-0418">Kinase</keyword>
<dbReference type="PROSITE" id="PS51550">
    <property type="entry name" value="EPH_LBD"/>
    <property type="match status" value="1"/>
</dbReference>
<evidence type="ECO:0000256" key="18">
    <source>
        <dbReference type="PIRSR" id="PIRSR000666-2"/>
    </source>
</evidence>
<dbReference type="FunFam" id="2.60.120.260:FF:000327">
    <property type="entry name" value="EPH receptor B4"/>
    <property type="match status" value="1"/>
</dbReference>
<dbReference type="Gene3D" id="2.60.40.1770">
    <property type="entry name" value="ephrin a2 ectodomain"/>
    <property type="match status" value="1"/>
</dbReference>
<protein>
    <recommendedName>
        <fullName evidence="2">receptor protein-tyrosine kinase</fullName>
        <ecNumber evidence="2">2.7.10.1</ecNumber>
    </recommendedName>
</protein>
<dbReference type="SMART" id="SM00219">
    <property type="entry name" value="TyrKc"/>
    <property type="match status" value="1"/>
</dbReference>
<keyword evidence="5" id="KW-0808">Transferase</keyword>
<dbReference type="GO" id="GO:0005886">
    <property type="term" value="C:plasma membrane"/>
    <property type="evidence" value="ECO:0007669"/>
    <property type="project" value="UniProtKB-SubCell"/>
</dbReference>
<dbReference type="FunFam" id="2.60.40.10:FF:000059">
    <property type="entry name" value="Ephrin type-A receptor 6"/>
    <property type="match status" value="1"/>
</dbReference>
<dbReference type="PROSITE" id="PS50011">
    <property type="entry name" value="PROTEIN_KINASE_DOM"/>
    <property type="match status" value="1"/>
</dbReference>
<feature type="transmembrane region" description="Helical" evidence="19">
    <location>
        <begin position="523"/>
        <end position="547"/>
    </location>
</feature>
<keyword evidence="16" id="KW-0325">Glycoprotein</keyword>
<dbReference type="InterPro" id="IPR016257">
    <property type="entry name" value="Tyr_kinase_ephrin_rcpt"/>
</dbReference>
<feature type="domain" description="Eph LBD" evidence="24">
    <location>
        <begin position="1"/>
        <end position="175"/>
    </location>
</feature>
<dbReference type="Pfam" id="PF07714">
    <property type="entry name" value="PK_Tyr_Ser-Thr"/>
    <property type="match status" value="1"/>
</dbReference>
<evidence type="ECO:0000259" key="24">
    <source>
        <dbReference type="PROSITE" id="PS51550"/>
    </source>
</evidence>
<evidence type="ECO:0000256" key="6">
    <source>
        <dbReference type="ARBA" id="ARBA00022692"/>
    </source>
</evidence>
<dbReference type="SMART" id="SM01411">
    <property type="entry name" value="Ephrin_rec_like"/>
    <property type="match status" value="1"/>
</dbReference>
<dbReference type="InterPro" id="IPR009030">
    <property type="entry name" value="Growth_fac_rcpt_cys_sf"/>
</dbReference>
<dbReference type="SUPFAM" id="SSF49785">
    <property type="entry name" value="Galactose-binding domain-like"/>
    <property type="match status" value="1"/>
</dbReference>
<comment type="subcellular location">
    <subcellularLocation>
        <location evidence="1">Cell membrane</location>
        <topology evidence="1">Single-pass type I membrane protein</topology>
    </subcellularLocation>
</comment>
<dbReference type="InterPro" id="IPR001660">
    <property type="entry name" value="SAM"/>
</dbReference>
<dbReference type="Pfam" id="PF00041">
    <property type="entry name" value="fn3"/>
    <property type="match status" value="1"/>
</dbReference>
<dbReference type="Gene3D" id="1.10.150.50">
    <property type="entry name" value="Transcription Factor, Ets-1"/>
    <property type="match status" value="1"/>
</dbReference>
<dbReference type="Pfam" id="PF01404">
    <property type="entry name" value="Ephrin_lbd"/>
    <property type="match status" value="1"/>
</dbReference>
<evidence type="ECO:0000259" key="22">
    <source>
        <dbReference type="PROSITE" id="PS50105"/>
    </source>
</evidence>
<feature type="binding site" evidence="18">
    <location>
        <position position="630"/>
    </location>
    <ligand>
        <name>ATP</name>
        <dbReference type="ChEBI" id="CHEBI:30616"/>
    </ligand>
</feature>
<dbReference type="Gene3D" id="3.30.200.20">
    <property type="entry name" value="Phosphorylase Kinase, domain 1"/>
    <property type="match status" value="1"/>
</dbReference>
<evidence type="ECO:0000259" key="21">
    <source>
        <dbReference type="PROSITE" id="PS50011"/>
    </source>
</evidence>
<keyword evidence="11 18" id="KW-0067">ATP-binding</keyword>
<dbReference type="Gene3D" id="2.10.50.10">
    <property type="entry name" value="Tumor Necrosis Factor Receptor, subunit A, domain 2"/>
    <property type="match status" value="1"/>
</dbReference>
<evidence type="ECO:0000256" key="12">
    <source>
        <dbReference type="ARBA" id="ARBA00022989"/>
    </source>
</evidence>
<dbReference type="InterPro" id="IPR013761">
    <property type="entry name" value="SAM/pointed_sf"/>
</dbReference>
<evidence type="ECO:0000256" key="4">
    <source>
        <dbReference type="ARBA" id="ARBA00022553"/>
    </source>
</evidence>
<dbReference type="PANTHER" id="PTHR46877">
    <property type="entry name" value="EPH RECEPTOR A5"/>
    <property type="match status" value="1"/>
</dbReference>
<reference evidence="25" key="2">
    <citation type="submission" date="2025-08" db="UniProtKB">
        <authorList>
            <consortium name="Ensembl"/>
        </authorList>
    </citation>
    <scope>IDENTIFICATION</scope>
</reference>
<dbReference type="FunFam" id="2.10.50.10:FF:000001">
    <property type="entry name" value="Ephrin type-A receptor 5"/>
    <property type="match status" value="1"/>
</dbReference>
<dbReference type="SMART" id="SM00615">
    <property type="entry name" value="EPH_lbd"/>
    <property type="match status" value="1"/>
</dbReference>
<keyword evidence="13 19" id="KW-0472">Membrane</keyword>
<dbReference type="SUPFAM" id="SSF56112">
    <property type="entry name" value="Protein kinase-like (PK-like)"/>
    <property type="match status" value="1"/>
</dbReference>
<dbReference type="InterPro" id="IPR001426">
    <property type="entry name" value="Tyr_kinase_rcpt_V_CS"/>
</dbReference>
<dbReference type="SMART" id="SM00060">
    <property type="entry name" value="FN3"/>
    <property type="match status" value="2"/>
</dbReference>
<dbReference type="PRINTS" id="PR00014">
    <property type="entry name" value="FNTYPEIII"/>
</dbReference>
<dbReference type="Gene3D" id="1.10.510.10">
    <property type="entry name" value="Transferase(Phosphotransferase) domain 1"/>
    <property type="match status" value="1"/>
</dbReference>
<keyword evidence="26" id="KW-1185">Reference proteome</keyword>
<dbReference type="InterPro" id="IPR020635">
    <property type="entry name" value="Tyr_kinase_cat_dom"/>
</dbReference>
<dbReference type="InterPro" id="IPR011641">
    <property type="entry name" value="Tyr-kin_ephrin_A/B_rcpt-like"/>
</dbReference>
<dbReference type="PROSITE" id="PS50853">
    <property type="entry name" value="FN3"/>
    <property type="match status" value="2"/>
</dbReference>
<dbReference type="Ensembl" id="ENSSFOT00015003042.2">
    <property type="protein sequence ID" value="ENSSFOP00015002996.2"/>
    <property type="gene ID" value="ENSSFOG00015001886.2"/>
</dbReference>
<keyword evidence="8" id="KW-0677">Repeat</keyword>
<feature type="chain" id="PRO_5034076859" description="receptor protein-tyrosine kinase" evidence="20">
    <location>
        <begin position="20"/>
        <end position="960"/>
    </location>
</feature>
<dbReference type="InterPro" id="IPR008266">
    <property type="entry name" value="Tyr_kinase_AS"/>
</dbReference>
<dbReference type="InterPro" id="IPR027936">
    <property type="entry name" value="Eph_TM"/>
</dbReference>
<evidence type="ECO:0000256" key="14">
    <source>
        <dbReference type="ARBA" id="ARBA00023137"/>
    </source>
</evidence>
<dbReference type="CDD" id="cd00185">
    <property type="entry name" value="TNFRSF"/>
    <property type="match status" value="1"/>
</dbReference>
<keyword evidence="7 20" id="KW-0732">Signal</keyword>
<evidence type="ECO:0000256" key="20">
    <source>
        <dbReference type="SAM" id="SignalP"/>
    </source>
</evidence>
<dbReference type="InterPro" id="IPR001090">
    <property type="entry name" value="Ephrin_rcpt_lig-bd_dom"/>
</dbReference>
<dbReference type="GO" id="GO:0005005">
    <property type="term" value="F:transmembrane-ephrin receptor activity"/>
    <property type="evidence" value="ECO:0007669"/>
    <property type="project" value="TreeGrafter"/>
</dbReference>
<evidence type="ECO:0000256" key="11">
    <source>
        <dbReference type="ARBA" id="ARBA00022840"/>
    </source>
</evidence>
<dbReference type="InterPro" id="IPR000719">
    <property type="entry name" value="Prot_kinase_dom"/>
</dbReference>